<protein>
    <recommendedName>
        <fullName evidence="1">Tf2-1-like SH3-like domain-containing protein</fullName>
    </recommendedName>
</protein>
<dbReference type="OrthoDB" id="991861at2759"/>
<dbReference type="PaxDb" id="3635-A0A1U8NFW0"/>
<dbReference type="PANTHER" id="PTHR46148:SF44">
    <property type="entry name" value="GAG-POL POLYPROTEIN"/>
    <property type="match status" value="1"/>
</dbReference>
<gene>
    <name evidence="3" type="primary">LOC107947887</name>
</gene>
<dbReference type="KEGG" id="ghi:107947887"/>
<keyword evidence="2" id="KW-1185">Reference proteome</keyword>
<accession>A0A1U8NFW0</accession>
<reference evidence="2" key="1">
    <citation type="journal article" date="2020" name="Nat. Genet.">
        <title>Genomic diversifications of five Gossypium allopolyploid species and their impact on cotton improvement.</title>
        <authorList>
            <person name="Chen Z.J."/>
            <person name="Sreedasyam A."/>
            <person name="Ando A."/>
            <person name="Song Q."/>
            <person name="De Santiago L.M."/>
            <person name="Hulse-Kemp A.M."/>
            <person name="Ding M."/>
            <person name="Ye W."/>
            <person name="Kirkbride R.C."/>
            <person name="Jenkins J."/>
            <person name="Plott C."/>
            <person name="Lovell J."/>
            <person name="Lin Y.M."/>
            <person name="Vaughn R."/>
            <person name="Liu B."/>
            <person name="Simpson S."/>
            <person name="Scheffler B.E."/>
            <person name="Wen L."/>
            <person name="Saski C.A."/>
            <person name="Grover C.E."/>
            <person name="Hu G."/>
            <person name="Conover J.L."/>
            <person name="Carlson J.W."/>
            <person name="Shu S."/>
            <person name="Boston L.B."/>
            <person name="Williams M."/>
            <person name="Peterson D.G."/>
            <person name="McGee K."/>
            <person name="Jones D.C."/>
            <person name="Wendel J.F."/>
            <person name="Stelly D.M."/>
            <person name="Grimwood J."/>
            <person name="Schmutz J."/>
        </authorList>
    </citation>
    <scope>NUCLEOTIDE SEQUENCE [LARGE SCALE GENOMIC DNA]</scope>
    <source>
        <strain evidence="2">cv. TM-1</strain>
    </source>
</reference>
<sequence>MRFGRKGKLSPRFIRPYRILKRVGPVAYQLELSLELDLIHDLFHISMLRRYRSDPTYIVLVEEIKFDRNTESLRAWECVGRLGREIRDLERKVRMEAFEMDWDAEWLGWMWFSGVNQGVWGVTL</sequence>
<dbReference type="Pfam" id="PF24626">
    <property type="entry name" value="SH3_Tf2-1"/>
    <property type="match status" value="1"/>
</dbReference>
<evidence type="ECO:0000313" key="2">
    <source>
        <dbReference type="Proteomes" id="UP000818029"/>
    </source>
</evidence>
<evidence type="ECO:0000313" key="3">
    <source>
        <dbReference type="RefSeq" id="XP_016737882.1"/>
    </source>
</evidence>
<dbReference type="PANTHER" id="PTHR46148">
    <property type="entry name" value="CHROMO DOMAIN-CONTAINING PROTEIN"/>
    <property type="match status" value="1"/>
</dbReference>
<dbReference type="InterPro" id="IPR056924">
    <property type="entry name" value="SH3_Tf2-1"/>
</dbReference>
<organism evidence="2 3">
    <name type="scientific">Gossypium hirsutum</name>
    <name type="common">Upland cotton</name>
    <name type="synonym">Gossypium mexicanum</name>
    <dbReference type="NCBI Taxonomy" id="3635"/>
    <lineage>
        <taxon>Eukaryota</taxon>
        <taxon>Viridiplantae</taxon>
        <taxon>Streptophyta</taxon>
        <taxon>Embryophyta</taxon>
        <taxon>Tracheophyta</taxon>
        <taxon>Spermatophyta</taxon>
        <taxon>Magnoliopsida</taxon>
        <taxon>eudicotyledons</taxon>
        <taxon>Gunneridae</taxon>
        <taxon>Pentapetalae</taxon>
        <taxon>rosids</taxon>
        <taxon>malvids</taxon>
        <taxon>Malvales</taxon>
        <taxon>Malvaceae</taxon>
        <taxon>Malvoideae</taxon>
        <taxon>Gossypium</taxon>
    </lineage>
</organism>
<dbReference type="RefSeq" id="XP_016737882.1">
    <property type="nucleotide sequence ID" value="XM_016882393.1"/>
</dbReference>
<dbReference type="AlphaFoldDB" id="A0A1U8NFW0"/>
<evidence type="ECO:0000259" key="1">
    <source>
        <dbReference type="Pfam" id="PF24626"/>
    </source>
</evidence>
<feature type="domain" description="Tf2-1-like SH3-like" evidence="1">
    <location>
        <begin position="3"/>
        <end position="52"/>
    </location>
</feature>
<dbReference type="GeneID" id="107947887"/>
<proteinExistence type="predicted"/>
<reference evidence="3" key="2">
    <citation type="submission" date="2025-08" db="UniProtKB">
        <authorList>
            <consortium name="RefSeq"/>
        </authorList>
    </citation>
    <scope>IDENTIFICATION</scope>
</reference>
<name>A0A1U8NFW0_GOSHI</name>
<dbReference type="Proteomes" id="UP000818029">
    <property type="component" value="Chromosome A04"/>
</dbReference>